<dbReference type="InterPro" id="IPR016024">
    <property type="entry name" value="ARM-type_fold"/>
</dbReference>
<proteinExistence type="predicted"/>
<feature type="non-terminal residue" evidence="1">
    <location>
        <position position="1"/>
    </location>
</feature>
<protein>
    <recommendedName>
        <fullName evidence="2">HEAT repeat domain-containing protein</fullName>
    </recommendedName>
</protein>
<gene>
    <name evidence="1" type="ORF">S01H1_55284</name>
</gene>
<name>X0XGK1_9ZZZZ</name>
<dbReference type="Gene3D" id="1.25.10.10">
    <property type="entry name" value="Leucine-rich Repeat Variant"/>
    <property type="match status" value="1"/>
</dbReference>
<dbReference type="AlphaFoldDB" id="X0XGK1"/>
<dbReference type="EMBL" id="BARS01035926">
    <property type="protein sequence ID" value="GAG24056.1"/>
    <property type="molecule type" value="Genomic_DNA"/>
</dbReference>
<evidence type="ECO:0008006" key="2">
    <source>
        <dbReference type="Google" id="ProtNLM"/>
    </source>
</evidence>
<dbReference type="SUPFAM" id="SSF48371">
    <property type="entry name" value="ARM repeat"/>
    <property type="match status" value="1"/>
</dbReference>
<accession>X0XGK1</accession>
<feature type="non-terminal residue" evidence="1">
    <location>
        <position position="257"/>
    </location>
</feature>
<sequence>WELLSAATQQKTKLEQLTNKFLQNSDSFFTQFDKIQDKEKYLLAGRSCKKIIPELIRRDRYEETLAIITHIDRHFKEEKQISICAGQVLQEIVESDITQVLKAKFLTGQKEIREGIGPILLRLHTESVPLLLSVFRESDDQLVRKDAWDILMQIDSSAIDYILDELNKEEIATESTIDLIRILGEINCGDWIEPVSKTLRAYLKHEDPHLREEALWVYYKLRGGEGENVYLGLLSDPDMRVQKKAIQCLGKIKSETA</sequence>
<evidence type="ECO:0000313" key="1">
    <source>
        <dbReference type="EMBL" id="GAG24056.1"/>
    </source>
</evidence>
<reference evidence="1" key="1">
    <citation type="journal article" date="2014" name="Front. Microbiol.">
        <title>High frequency of phylogenetically diverse reductive dehalogenase-homologous genes in deep subseafloor sedimentary metagenomes.</title>
        <authorList>
            <person name="Kawai M."/>
            <person name="Futagami T."/>
            <person name="Toyoda A."/>
            <person name="Takaki Y."/>
            <person name="Nishi S."/>
            <person name="Hori S."/>
            <person name="Arai W."/>
            <person name="Tsubouchi T."/>
            <person name="Morono Y."/>
            <person name="Uchiyama I."/>
            <person name="Ito T."/>
            <person name="Fujiyama A."/>
            <person name="Inagaki F."/>
            <person name="Takami H."/>
        </authorList>
    </citation>
    <scope>NUCLEOTIDE SEQUENCE</scope>
    <source>
        <strain evidence="1">Expedition CK06-06</strain>
    </source>
</reference>
<organism evidence="1">
    <name type="scientific">marine sediment metagenome</name>
    <dbReference type="NCBI Taxonomy" id="412755"/>
    <lineage>
        <taxon>unclassified sequences</taxon>
        <taxon>metagenomes</taxon>
        <taxon>ecological metagenomes</taxon>
    </lineage>
</organism>
<dbReference type="InterPro" id="IPR011989">
    <property type="entry name" value="ARM-like"/>
</dbReference>
<comment type="caution">
    <text evidence="1">The sequence shown here is derived from an EMBL/GenBank/DDBJ whole genome shotgun (WGS) entry which is preliminary data.</text>
</comment>